<keyword evidence="7 11" id="KW-0030">Aminoacyl-tRNA synthetase</keyword>
<dbReference type="InterPro" id="IPR054608">
    <property type="entry name" value="SYY-like_C"/>
</dbReference>
<protein>
    <recommendedName>
        <fullName evidence="1 9">Tyrosine--tRNA ligase</fullName>
        <ecNumber evidence="1 9">6.1.1.1</ecNumber>
    </recommendedName>
</protein>
<reference evidence="14" key="1">
    <citation type="submission" date="2017-09" db="EMBL/GenBank/DDBJ databases">
        <title>Depth-based differentiation of microbial function through sediment-hosted aquifers and enrichment of novel symbionts in the deep terrestrial subsurface.</title>
        <authorList>
            <person name="Probst A.J."/>
            <person name="Ladd B."/>
            <person name="Jarett J.K."/>
            <person name="Geller-Mcgrath D.E."/>
            <person name="Sieber C.M.K."/>
            <person name="Emerson J.B."/>
            <person name="Anantharaman K."/>
            <person name="Thomas B.C."/>
            <person name="Malmstrom R."/>
            <person name="Stieglmeier M."/>
            <person name="Klingl A."/>
            <person name="Woyke T."/>
            <person name="Ryan C.M."/>
            <person name="Banfield J.F."/>
        </authorList>
    </citation>
    <scope>NUCLEOTIDE SEQUENCE [LARGE SCALE GENOMIC DNA]</scope>
</reference>
<evidence type="ECO:0000313" key="14">
    <source>
        <dbReference type="Proteomes" id="UP000228996"/>
    </source>
</evidence>
<dbReference type="SUPFAM" id="SSF52374">
    <property type="entry name" value="Nucleotidylyl transferase"/>
    <property type="match status" value="1"/>
</dbReference>
<evidence type="ECO:0000256" key="8">
    <source>
        <dbReference type="ARBA" id="ARBA00048248"/>
    </source>
</evidence>
<comment type="catalytic activity">
    <reaction evidence="8">
        <text>tRNA(Tyr) + L-tyrosine + ATP = L-tyrosyl-tRNA(Tyr) + AMP + diphosphate + H(+)</text>
        <dbReference type="Rhea" id="RHEA:10220"/>
        <dbReference type="Rhea" id="RHEA-COMP:9706"/>
        <dbReference type="Rhea" id="RHEA-COMP:9707"/>
        <dbReference type="ChEBI" id="CHEBI:15378"/>
        <dbReference type="ChEBI" id="CHEBI:30616"/>
        <dbReference type="ChEBI" id="CHEBI:33019"/>
        <dbReference type="ChEBI" id="CHEBI:58315"/>
        <dbReference type="ChEBI" id="CHEBI:78442"/>
        <dbReference type="ChEBI" id="CHEBI:78536"/>
        <dbReference type="ChEBI" id="CHEBI:456215"/>
        <dbReference type="EC" id="6.1.1.1"/>
    </reaction>
</comment>
<dbReference type="Pfam" id="PF00579">
    <property type="entry name" value="tRNA-synt_1b"/>
    <property type="match status" value="1"/>
</dbReference>
<evidence type="ECO:0000256" key="3">
    <source>
        <dbReference type="ARBA" id="ARBA00022741"/>
    </source>
</evidence>
<dbReference type="Proteomes" id="UP000228996">
    <property type="component" value="Unassembled WGS sequence"/>
</dbReference>
<proteinExistence type="inferred from homology"/>
<evidence type="ECO:0000256" key="9">
    <source>
        <dbReference type="NCBIfam" id="TIGR00234"/>
    </source>
</evidence>
<evidence type="ECO:0000259" key="12">
    <source>
        <dbReference type="SMART" id="SM00363"/>
    </source>
</evidence>
<dbReference type="GO" id="GO:0005829">
    <property type="term" value="C:cytosol"/>
    <property type="evidence" value="ECO:0007669"/>
    <property type="project" value="TreeGrafter"/>
</dbReference>
<dbReference type="GO" id="GO:0004831">
    <property type="term" value="F:tyrosine-tRNA ligase activity"/>
    <property type="evidence" value="ECO:0007669"/>
    <property type="project" value="UniProtKB-UniRule"/>
</dbReference>
<dbReference type="CDD" id="cd00805">
    <property type="entry name" value="TyrRS_core"/>
    <property type="match status" value="1"/>
</dbReference>
<evidence type="ECO:0000256" key="7">
    <source>
        <dbReference type="ARBA" id="ARBA00023146"/>
    </source>
</evidence>
<accession>A0A2M6XDA2</accession>
<dbReference type="PANTHER" id="PTHR11766:SF1">
    <property type="entry name" value="TYROSINE--TRNA LIGASE"/>
    <property type="match status" value="1"/>
</dbReference>
<evidence type="ECO:0000313" key="13">
    <source>
        <dbReference type="EMBL" id="PIU03597.1"/>
    </source>
</evidence>
<dbReference type="GO" id="GO:0005524">
    <property type="term" value="F:ATP binding"/>
    <property type="evidence" value="ECO:0007669"/>
    <property type="project" value="UniProtKB-KW"/>
</dbReference>
<evidence type="ECO:0000256" key="2">
    <source>
        <dbReference type="ARBA" id="ARBA00022598"/>
    </source>
</evidence>
<dbReference type="InterPro" id="IPR002942">
    <property type="entry name" value="S4_RNA-bd"/>
</dbReference>
<comment type="caution">
    <text evidence="13">The sequence shown here is derived from an EMBL/GenBank/DDBJ whole genome shotgun (WGS) entry which is preliminary data.</text>
</comment>
<dbReference type="AlphaFoldDB" id="A0A2M6XDA2"/>
<keyword evidence="3 11" id="KW-0547">Nucleotide-binding</keyword>
<dbReference type="PROSITE" id="PS00178">
    <property type="entry name" value="AA_TRNA_LIGASE_I"/>
    <property type="match status" value="1"/>
</dbReference>
<dbReference type="InterPro" id="IPR036986">
    <property type="entry name" value="S4_RNA-bd_sf"/>
</dbReference>
<keyword evidence="5 10" id="KW-0694">RNA-binding</keyword>
<evidence type="ECO:0000256" key="10">
    <source>
        <dbReference type="PROSITE-ProRule" id="PRU00182"/>
    </source>
</evidence>
<keyword evidence="4 11" id="KW-0067">ATP-binding</keyword>
<organism evidence="13 14">
    <name type="scientific">Candidatus Shapirobacteria bacterium CG08_land_8_20_14_0_20_39_18</name>
    <dbReference type="NCBI Taxonomy" id="1974883"/>
    <lineage>
        <taxon>Bacteria</taxon>
        <taxon>Candidatus Shapironibacteriota</taxon>
    </lineage>
</organism>
<evidence type="ECO:0000256" key="4">
    <source>
        <dbReference type="ARBA" id="ARBA00022840"/>
    </source>
</evidence>
<dbReference type="Pfam" id="PF22421">
    <property type="entry name" value="SYY_C-terminal"/>
    <property type="match status" value="1"/>
</dbReference>
<evidence type="ECO:0000256" key="5">
    <source>
        <dbReference type="ARBA" id="ARBA00022884"/>
    </source>
</evidence>
<dbReference type="GO" id="GO:0003723">
    <property type="term" value="F:RNA binding"/>
    <property type="evidence" value="ECO:0007669"/>
    <property type="project" value="UniProtKB-KW"/>
</dbReference>
<evidence type="ECO:0000256" key="6">
    <source>
        <dbReference type="ARBA" id="ARBA00022917"/>
    </source>
</evidence>
<dbReference type="InterPro" id="IPR024088">
    <property type="entry name" value="Tyr-tRNA-ligase_bac-type"/>
</dbReference>
<dbReference type="EC" id="6.1.1.1" evidence="1 9"/>
<keyword evidence="2 11" id="KW-0436">Ligase</keyword>
<dbReference type="PANTHER" id="PTHR11766">
    <property type="entry name" value="TYROSYL-TRNA SYNTHETASE"/>
    <property type="match status" value="1"/>
</dbReference>
<dbReference type="Gene3D" id="1.10.240.10">
    <property type="entry name" value="Tyrosyl-Transfer RNA Synthetase"/>
    <property type="match status" value="1"/>
</dbReference>
<dbReference type="InterPro" id="IPR002305">
    <property type="entry name" value="aa-tRNA-synth_Ic"/>
</dbReference>
<feature type="domain" description="RNA-binding S4" evidence="12">
    <location>
        <begin position="336"/>
        <end position="397"/>
    </location>
</feature>
<keyword evidence="6 11" id="KW-0648">Protein biosynthesis</keyword>
<name>A0A2M6XDA2_9BACT</name>
<dbReference type="NCBIfam" id="TIGR00234">
    <property type="entry name" value="tyrS"/>
    <property type="match status" value="1"/>
</dbReference>
<dbReference type="SMART" id="SM00363">
    <property type="entry name" value="S4"/>
    <property type="match status" value="1"/>
</dbReference>
<dbReference type="PROSITE" id="PS50889">
    <property type="entry name" value="S4"/>
    <property type="match status" value="1"/>
</dbReference>
<evidence type="ECO:0000256" key="1">
    <source>
        <dbReference type="ARBA" id="ARBA00013160"/>
    </source>
</evidence>
<dbReference type="Gene3D" id="3.40.50.620">
    <property type="entry name" value="HUPs"/>
    <property type="match status" value="1"/>
</dbReference>
<dbReference type="CDD" id="cd00165">
    <property type="entry name" value="S4"/>
    <property type="match status" value="1"/>
</dbReference>
<dbReference type="InterPro" id="IPR014729">
    <property type="entry name" value="Rossmann-like_a/b/a_fold"/>
</dbReference>
<comment type="similarity">
    <text evidence="11">Belongs to the class-I aminoacyl-tRNA synthetase family.</text>
</comment>
<dbReference type="Gene3D" id="3.10.290.10">
    <property type="entry name" value="RNA-binding S4 domain"/>
    <property type="match status" value="1"/>
</dbReference>
<dbReference type="GO" id="GO:0006437">
    <property type="term" value="P:tyrosyl-tRNA aminoacylation"/>
    <property type="evidence" value="ECO:0007669"/>
    <property type="project" value="UniProtKB-UniRule"/>
</dbReference>
<gene>
    <name evidence="13" type="ORF">COT44_02255</name>
</gene>
<sequence>MFMDKIDEVLSRGVANVYPSKQELEKVLRSGKKIRLYNGIDPTGNTLHLGHMVVLRKLRQFQDLGHGVIMLIGDFTGMIGDPSGKSETRKPLTREQVLENAKNYKEQASKILRFEGGNPAEIKYNSEWLDKLSYSEVANIASLLTYAQVIERDMFQKRIKEGKDLFLSEFLYPLMQGYDSVAMDVDLEVGGSDQTFNMLTGRDLMKKMKGKEKFVLTTKLLAEPGKEKMSKTGDNFISLVDKPNDIYGKIMSWPDEMINLGYELLTDVSPENISPMNQKKKLAAEIIKQLYSLDAAQKAQHEFERVFQEKEIPSDNLPEYQITLRQDSGQASQPVNIIDLLVDSQLVTSRSEAKRLIEQGAVDINNSPISNIQSPISLKNGSIIKVGKRKFVKIKIK</sequence>
<dbReference type="InterPro" id="IPR002307">
    <property type="entry name" value="Tyr-tRNA-ligase"/>
</dbReference>
<dbReference type="SUPFAM" id="SSF55174">
    <property type="entry name" value="Alpha-L RNA-binding motif"/>
    <property type="match status" value="1"/>
</dbReference>
<dbReference type="PRINTS" id="PR01040">
    <property type="entry name" value="TRNASYNTHTYR"/>
</dbReference>
<evidence type="ECO:0000256" key="11">
    <source>
        <dbReference type="RuleBase" id="RU363036"/>
    </source>
</evidence>
<dbReference type="InterPro" id="IPR001412">
    <property type="entry name" value="aa-tRNA-synth_I_CS"/>
</dbReference>
<dbReference type="EMBL" id="PEYO01000013">
    <property type="protein sequence ID" value="PIU03597.1"/>
    <property type="molecule type" value="Genomic_DNA"/>
</dbReference>